<organism evidence="3 4">
    <name type="scientific">Roseateles saccharophilus</name>
    <name type="common">Pseudomonas saccharophila</name>
    <dbReference type="NCBI Taxonomy" id="304"/>
    <lineage>
        <taxon>Bacteria</taxon>
        <taxon>Pseudomonadati</taxon>
        <taxon>Pseudomonadota</taxon>
        <taxon>Betaproteobacteria</taxon>
        <taxon>Burkholderiales</taxon>
        <taxon>Sphaerotilaceae</taxon>
        <taxon>Roseateles</taxon>
    </lineage>
</organism>
<dbReference type="Proteomes" id="UP001180453">
    <property type="component" value="Unassembled WGS sequence"/>
</dbReference>
<keyword evidence="4" id="KW-1185">Reference proteome</keyword>
<comment type="caution">
    <text evidence="3">The sequence shown here is derived from an EMBL/GenBank/DDBJ whole genome shotgun (WGS) entry which is preliminary data.</text>
</comment>
<feature type="signal peptide" evidence="1">
    <location>
        <begin position="1"/>
        <end position="28"/>
    </location>
</feature>
<keyword evidence="1" id="KW-0732">Signal</keyword>
<dbReference type="InterPro" id="IPR014263">
    <property type="entry name" value="Methanolan_biosynth_EpsI"/>
</dbReference>
<evidence type="ECO:0000256" key="1">
    <source>
        <dbReference type="SAM" id="SignalP"/>
    </source>
</evidence>
<evidence type="ECO:0000313" key="3">
    <source>
        <dbReference type="EMBL" id="MDR7271782.1"/>
    </source>
</evidence>
<evidence type="ECO:0000313" key="4">
    <source>
        <dbReference type="Proteomes" id="UP001180453"/>
    </source>
</evidence>
<reference evidence="3 4" key="1">
    <citation type="submission" date="2023-07" db="EMBL/GenBank/DDBJ databases">
        <title>Sorghum-associated microbial communities from plants grown in Nebraska, USA.</title>
        <authorList>
            <person name="Schachtman D."/>
        </authorList>
    </citation>
    <scope>NUCLEOTIDE SEQUENCE [LARGE SCALE GENOMIC DNA]</scope>
    <source>
        <strain evidence="3 4">BE314</strain>
    </source>
</reference>
<dbReference type="Pfam" id="PF11984">
    <property type="entry name" value="DUF3485"/>
    <property type="match status" value="1"/>
</dbReference>
<protein>
    <submittedName>
        <fullName evidence="3">EpsI family protein</fullName>
    </submittedName>
</protein>
<dbReference type="NCBIfam" id="NF045609">
    <property type="entry name" value="EpsI_type_B"/>
    <property type="match status" value="1"/>
</dbReference>
<accession>A0ABU1YSF0</accession>
<sequence length="234" mass="25445">MSALITPVRLRALLAALLLVSASGLAHVAKPTQHLADQHAKVDLQTLFPPAFGNWRLDTSMPVTIISPDVEALLKTLYAQTVSRTYVGPAGERIMLSVAYGGDQSDATRAHRPDVCYPTQGFEILSNKDAAIDVGAGQPMPVRHMSAKLAQRYEPVTFWFVVGEHIAISGQQQKIAQLRYGMQGFIPDGMLVRVSSIDSDAEAAYRQQARFIADMRAAMPQPSRLRVFGSALAS</sequence>
<dbReference type="InterPro" id="IPR054653">
    <property type="entry name" value="EpsI_type_B_pred"/>
</dbReference>
<name>A0ABU1YSF0_ROSSA</name>
<feature type="domain" description="Methanolan biosynthesis EpsI" evidence="2">
    <location>
        <begin position="13"/>
        <end position="220"/>
    </location>
</feature>
<dbReference type="RefSeq" id="WP_310269615.1">
    <property type="nucleotide sequence ID" value="NZ_JAVDXU010000003.1"/>
</dbReference>
<evidence type="ECO:0000259" key="2">
    <source>
        <dbReference type="Pfam" id="PF11984"/>
    </source>
</evidence>
<dbReference type="NCBIfam" id="TIGR02914">
    <property type="entry name" value="EpsI_fam"/>
    <property type="match status" value="1"/>
</dbReference>
<dbReference type="EMBL" id="JAVDXU010000003">
    <property type="protein sequence ID" value="MDR7271782.1"/>
    <property type="molecule type" value="Genomic_DNA"/>
</dbReference>
<proteinExistence type="predicted"/>
<gene>
    <name evidence="3" type="ORF">J2X20_004450</name>
</gene>
<feature type="chain" id="PRO_5046864899" evidence="1">
    <location>
        <begin position="29"/>
        <end position="234"/>
    </location>
</feature>